<feature type="signal peptide" evidence="2">
    <location>
        <begin position="1"/>
        <end position="20"/>
    </location>
</feature>
<evidence type="ECO:0000313" key="4">
    <source>
        <dbReference type="RefSeq" id="XP_022239657.1"/>
    </source>
</evidence>
<accession>A0ABM1S7Q2</accession>
<keyword evidence="1" id="KW-0472">Membrane</keyword>
<reference evidence="4" key="1">
    <citation type="submission" date="2025-08" db="UniProtKB">
        <authorList>
            <consortium name="RefSeq"/>
        </authorList>
    </citation>
    <scope>IDENTIFICATION</scope>
    <source>
        <tissue evidence="4">Muscle</tissue>
    </source>
</reference>
<evidence type="ECO:0000256" key="2">
    <source>
        <dbReference type="SAM" id="SignalP"/>
    </source>
</evidence>
<sequence length="361" mass="40956">MVATLYCFLVTNLLMILTVADEDIWTVTSYPNPLTDPQKCNRPQKSFICDPDSILLKYQADRLNEIMIRTQKITVCVCQQCPEQSVGGFTVGVALMKKMFRPYNEPQMKVVFEFAENLRKIWKLGHCGNDIIILVATEEKQSNFAIGPKFEEFLGLAQAMDIYNQSKLHFSNGNYYQGLESILESYYDIFRRLNYGESQGKKTASHSNVGIAVGLSVGFVALVALAIAFVCWRKRRQQASSDNNRMTLGKEKSAWEEKGNLKPVPINYLISATKYAPCNVEDPDNATKNMDDDGEGLTETPMLQAQDHWTIPEVTEEETDNEQYGKTVEEIFPTHQEIHTEVLQPGDKNNEGIEHRNVVEM</sequence>
<dbReference type="InterPro" id="IPR033438">
    <property type="entry name" value="MOLO1"/>
</dbReference>
<dbReference type="Gene3D" id="3.10.310.50">
    <property type="match status" value="1"/>
</dbReference>
<dbReference type="Proteomes" id="UP000694941">
    <property type="component" value="Unplaced"/>
</dbReference>
<evidence type="ECO:0000256" key="1">
    <source>
        <dbReference type="SAM" id="Phobius"/>
    </source>
</evidence>
<name>A0ABM1S7Q2_LIMPO</name>
<keyword evidence="1" id="KW-0812">Transmembrane</keyword>
<keyword evidence="1" id="KW-1133">Transmembrane helix</keyword>
<feature type="transmembrane region" description="Helical" evidence="1">
    <location>
        <begin position="209"/>
        <end position="232"/>
    </location>
</feature>
<gene>
    <name evidence="4" type="primary">LOC111085433</name>
</gene>
<evidence type="ECO:0000313" key="3">
    <source>
        <dbReference type="Proteomes" id="UP000694941"/>
    </source>
</evidence>
<dbReference type="PANTHER" id="PTHR33748">
    <property type="entry name" value="PROTEIN CBG04600"/>
    <property type="match status" value="1"/>
</dbReference>
<proteinExistence type="predicted"/>
<organism evidence="3 4">
    <name type="scientific">Limulus polyphemus</name>
    <name type="common">Atlantic horseshoe crab</name>
    <dbReference type="NCBI Taxonomy" id="6850"/>
    <lineage>
        <taxon>Eukaryota</taxon>
        <taxon>Metazoa</taxon>
        <taxon>Ecdysozoa</taxon>
        <taxon>Arthropoda</taxon>
        <taxon>Chelicerata</taxon>
        <taxon>Merostomata</taxon>
        <taxon>Xiphosura</taxon>
        <taxon>Limulidae</taxon>
        <taxon>Limulus</taxon>
    </lineage>
</organism>
<dbReference type="GeneID" id="111085433"/>
<keyword evidence="3" id="KW-1185">Reference proteome</keyword>
<protein>
    <submittedName>
        <fullName evidence="4">Uncharacterized protein LOC111085433</fullName>
    </submittedName>
</protein>
<dbReference type="RefSeq" id="XP_022239657.1">
    <property type="nucleotide sequence ID" value="XM_022383949.1"/>
</dbReference>
<keyword evidence="2" id="KW-0732">Signal</keyword>
<feature type="chain" id="PRO_5047001181" evidence="2">
    <location>
        <begin position="21"/>
        <end position="361"/>
    </location>
</feature>
<dbReference type="PANTHER" id="PTHR33748:SF5">
    <property type="entry name" value="GROUND-LIKE DOMAIN-CONTAINING PROTEIN"/>
    <property type="match status" value="1"/>
</dbReference>
<dbReference type="Pfam" id="PF17175">
    <property type="entry name" value="MOLO1"/>
    <property type="match status" value="1"/>
</dbReference>